<evidence type="ECO:0000256" key="1">
    <source>
        <dbReference type="SAM" id="MobiDB-lite"/>
    </source>
</evidence>
<dbReference type="AlphaFoldDB" id="A0A816RF23"/>
<organism evidence="2">
    <name type="scientific">Brassica napus</name>
    <name type="common">Rape</name>
    <dbReference type="NCBI Taxonomy" id="3708"/>
    <lineage>
        <taxon>Eukaryota</taxon>
        <taxon>Viridiplantae</taxon>
        <taxon>Streptophyta</taxon>
        <taxon>Embryophyta</taxon>
        <taxon>Tracheophyta</taxon>
        <taxon>Spermatophyta</taxon>
        <taxon>Magnoliopsida</taxon>
        <taxon>eudicotyledons</taxon>
        <taxon>Gunneridae</taxon>
        <taxon>Pentapetalae</taxon>
        <taxon>rosids</taxon>
        <taxon>malvids</taxon>
        <taxon>Brassicales</taxon>
        <taxon>Brassicaceae</taxon>
        <taxon>Brassiceae</taxon>
        <taxon>Brassica</taxon>
    </lineage>
</organism>
<reference evidence="2" key="1">
    <citation type="submission" date="2021-01" db="EMBL/GenBank/DDBJ databases">
        <authorList>
            <consortium name="Genoscope - CEA"/>
            <person name="William W."/>
        </authorList>
    </citation>
    <scope>NUCLEOTIDE SEQUENCE</scope>
</reference>
<name>A0A816RF23_BRANA</name>
<evidence type="ECO:0000313" key="2">
    <source>
        <dbReference type="EMBL" id="CAF2071753.1"/>
    </source>
</evidence>
<gene>
    <name evidence="2" type="ORF">DARMORV10_C01P21260.1</name>
</gene>
<protein>
    <submittedName>
        <fullName evidence="2">(rape) hypothetical protein</fullName>
    </submittedName>
</protein>
<sequence length="382" mass="42627">MDEMEGRVVRQVESVLVKFKEDMINCVKDMVSALCKDYFGAHEVPQYVPTPVPNDVSGPKKHTTPVADLNAVTIRNVLRNLSEYSTPPRSTRMSQIISYTLFLDENLTPTKKDNDGSGYECVTPVPENGAQSANSENRARQSSFQQSLELHKRQALNLADEPSFSLGLTQEEQSLGVVNVLGAEDELADLLPAINVADNIEESQLSRKSKRQKTVPSGLVETDQCGPHLLSRLRESQKFIFLLDDMSDMERKFEKLSSNLNRNSELEHRPHRSLKLRNAELMLCVSSGREDVAYYQFLSETTFSVGGATFVFRGLTEREIISSKEVLEEIFNEQELVGIYRAHLGIEKAKHDRRGNGASGSGSAAPVANEGSIEYKFYTSLS</sequence>
<dbReference type="EMBL" id="HG994365">
    <property type="protein sequence ID" value="CAF2071753.1"/>
    <property type="molecule type" value="Genomic_DNA"/>
</dbReference>
<feature type="region of interest" description="Disordered" evidence="1">
    <location>
        <begin position="109"/>
        <end position="146"/>
    </location>
</feature>
<dbReference type="Proteomes" id="UP001295469">
    <property type="component" value="Chromosome C01"/>
</dbReference>
<feature type="compositionally biased region" description="Polar residues" evidence="1">
    <location>
        <begin position="129"/>
        <end position="146"/>
    </location>
</feature>
<accession>A0A816RF23</accession>
<proteinExistence type="predicted"/>